<dbReference type="GeneID" id="28818739"/>
<name>A0A194XKT1_MOLSC</name>
<organism evidence="2 3">
    <name type="scientific">Mollisia scopiformis</name>
    <name type="common">Conifer needle endophyte fungus</name>
    <name type="synonym">Phialocephala scopiformis</name>
    <dbReference type="NCBI Taxonomy" id="149040"/>
    <lineage>
        <taxon>Eukaryota</taxon>
        <taxon>Fungi</taxon>
        <taxon>Dikarya</taxon>
        <taxon>Ascomycota</taxon>
        <taxon>Pezizomycotina</taxon>
        <taxon>Leotiomycetes</taxon>
        <taxon>Helotiales</taxon>
        <taxon>Mollisiaceae</taxon>
        <taxon>Mollisia</taxon>
    </lineage>
</organism>
<gene>
    <name evidence="2" type="ORF">LY89DRAFT_579574</name>
</gene>
<dbReference type="AlphaFoldDB" id="A0A194XKT1"/>
<dbReference type="EMBL" id="KQ947409">
    <property type="protein sequence ID" value="KUJ20840.1"/>
    <property type="molecule type" value="Genomic_DNA"/>
</dbReference>
<keyword evidence="3" id="KW-1185">Reference proteome</keyword>
<accession>A0A194XKT1</accession>
<sequence length="508" mass="56934">MSTDDSSSSRGGREDNEDTSTPNSTPPPTFADIDRWNYHTTLKQFGASLQAAANAVFPNDKKSRYSQVSVLMLSWADEDPRLPVSREINELERVFRDVYHFTTERWEIPEKNSHFKLAERVIAFTRPEEDSASKLKILYYAGHARLMDTRALAWTSWHNKQKQKCPSVKWGAIQSFLEESPSDALVLLDCCASGTVNTSEGSGITEVISACAWNQTANGVGPYSLTSALVIELKRLSQRRSFSVGELYRNIFMRTQNRLPEDIPERGIERERHPAPIHLLLSQSKDMPRSIQLSVGPLVEEGRQEQSNSDHTGKEAPCRLPFSGQNPFPGTEKNATVEDAAPPTRLDITGSTSKTDNEVPRLAFAVRLSENFRPGEDIKDLFIEWLRNIPTIAKEVNIEAGFDSFSTLLIVSLPLSIFAYLPHDPSIISLGPIISGNRILHDEAKEDVRLNSKFPSKTSSDSNEAVWSSSLGIHTMAKKSPRTARNRSIFTPIEEPQYMQTWKGENPD</sequence>
<evidence type="ECO:0000313" key="3">
    <source>
        <dbReference type="Proteomes" id="UP000070700"/>
    </source>
</evidence>
<reference evidence="2 3" key="1">
    <citation type="submission" date="2015-10" db="EMBL/GenBank/DDBJ databases">
        <title>Full genome of DAOMC 229536 Phialocephala scopiformis, a fungal endophyte of spruce producing the potent anti-insectan compound rugulosin.</title>
        <authorList>
            <consortium name="DOE Joint Genome Institute"/>
            <person name="Walker A.K."/>
            <person name="Frasz S.L."/>
            <person name="Seifert K.A."/>
            <person name="Miller J.D."/>
            <person name="Mondo S.J."/>
            <person name="Labutti K."/>
            <person name="Lipzen A."/>
            <person name="Dockter R."/>
            <person name="Kennedy M."/>
            <person name="Grigoriev I.V."/>
            <person name="Spatafora J.W."/>
        </authorList>
    </citation>
    <scope>NUCLEOTIDE SEQUENCE [LARGE SCALE GENOMIC DNA]</scope>
    <source>
        <strain evidence="2 3">CBS 120377</strain>
    </source>
</reference>
<evidence type="ECO:0000313" key="2">
    <source>
        <dbReference type="EMBL" id="KUJ20840.1"/>
    </source>
</evidence>
<dbReference type="InParanoid" id="A0A194XKT1"/>
<proteinExistence type="predicted"/>
<dbReference type="STRING" id="149040.A0A194XKT1"/>
<feature type="region of interest" description="Disordered" evidence="1">
    <location>
        <begin position="300"/>
        <end position="354"/>
    </location>
</feature>
<feature type="compositionally biased region" description="Low complexity" evidence="1">
    <location>
        <begin position="1"/>
        <end position="10"/>
    </location>
</feature>
<dbReference type="Proteomes" id="UP000070700">
    <property type="component" value="Unassembled WGS sequence"/>
</dbReference>
<feature type="region of interest" description="Disordered" evidence="1">
    <location>
        <begin position="1"/>
        <end position="31"/>
    </location>
</feature>
<dbReference type="KEGG" id="psco:LY89DRAFT_579574"/>
<evidence type="ECO:0000256" key="1">
    <source>
        <dbReference type="SAM" id="MobiDB-lite"/>
    </source>
</evidence>
<protein>
    <submittedName>
        <fullName evidence="2">Uncharacterized protein</fullName>
    </submittedName>
</protein>
<dbReference type="OrthoDB" id="4760831at2759"/>
<dbReference type="RefSeq" id="XP_018075195.1">
    <property type="nucleotide sequence ID" value="XM_018209013.1"/>
</dbReference>